<evidence type="ECO:0000313" key="2">
    <source>
        <dbReference type="EMBL" id="RHW51809.1"/>
    </source>
</evidence>
<dbReference type="AlphaFoldDB" id="A0A347SQ78"/>
<dbReference type="OrthoDB" id="1646215at2"/>
<evidence type="ECO:0000313" key="3">
    <source>
        <dbReference type="Proteomes" id="UP000284109"/>
    </source>
</evidence>
<proteinExistence type="predicted"/>
<accession>A0A347SQ78</accession>
<dbReference type="Proteomes" id="UP000284109">
    <property type="component" value="Unassembled WGS sequence"/>
</dbReference>
<dbReference type="EMBL" id="QOCS01000035">
    <property type="protein sequence ID" value="RHW44181.1"/>
    <property type="molecule type" value="Genomic_DNA"/>
</dbReference>
<name>A0A347SQ78_9LACO</name>
<comment type="caution">
    <text evidence="1">The sequence shown here is derived from an EMBL/GenBank/DDBJ whole genome shotgun (WGS) entry which is preliminary data.</text>
</comment>
<evidence type="ECO:0000313" key="4">
    <source>
        <dbReference type="Proteomes" id="UP000284822"/>
    </source>
</evidence>
<keyword evidence="3" id="KW-1185">Reference proteome</keyword>
<dbReference type="Proteomes" id="UP000284822">
    <property type="component" value="Unassembled WGS sequence"/>
</dbReference>
<dbReference type="KEGG" id="lbm:DS830_01095"/>
<dbReference type="EMBL" id="QOCR01000001">
    <property type="protein sequence ID" value="RHW51809.1"/>
    <property type="molecule type" value="Genomic_DNA"/>
</dbReference>
<sequence length="123" mass="14279">MVQSINTKVDLTMKATSHMGFETYGQIMIGDRGFEFYDERNVQNYIQIPWTEVDYVVVSILFGGKWIPRFALKTKKSGMFTFSARDPKKILRAIRNYIAPEKIVRSLSFGQVLSRSLKKIFSR</sequence>
<reference evidence="3 4" key="1">
    <citation type="submission" date="2018-07" db="EMBL/GenBank/DDBJ databases">
        <title>Genome sequences of six Lactobacillus spp. isolated from bumble bee guts.</title>
        <authorList>
            <person name="Motta E.V.S."/>
            <person name="Moran N.A."/>
        </authorList>
    </citation>
    <scope>NUCLEOTIDE SEQUENCE [LARGE SCALE GENOMIC DNA]</scope>
    <source>
        <strain evidence="2 3">BI-1.1</strain>
        <strain evidence="1 4">LV-8.1</strain>
    </source>
</reference>
<dbReference type="PIRSF" id="PIRSF021265">
    <property type="entry name" value="DUF956"/>
    <property type="match status" value="1"/>
</dbReference>
<organism evidence="1 4">
    <name type="scientific">Bombilactobacillus bombi</name>
    <dbReference type="NCBI Taxonomy" id="1303590"/>
    <lineage>
        <taxon>Bacteria</taxon>
        <taxon>Bacillati</taxon>
        <taxon>Bacillota</taxon>
        <taxon>Bacilli</taxon>
        <taxon>Lactobacillales</taxon>
        <taxon>Lactobacillaceae</taxon>
        <taxon>Bombilactobacillus</taxon>
    </lineage>
</organism>
<dbReference type="Pfam" id="PF06115">
    <property type="entry name" value="DUF956"/>
    <property type="match status" value="1"/>
</dbReference>
<dbReference type="InterPro" id="IPR010360">
    <property type="entry name" value="DUF956"/>
</dbReference>
<protein>
    <submittedName>
        <fullName evidence="1">DUF956 domain-containing protein</fullName>
    </submittedName>
</protein>
<dbReference type="RefSeq" id="WP_118899307.1">
    <property type="nucleotide sequence ID" value="NZ_CP031513.1"/>
</dbReference>
<evidence type="ECO:0000313" key="1">
    <source>
        <dbReference type="EMBL" id="RHW44181.1"/>
    </source>
</evidence>
<gene>
    <name evidence="2" type="ORF">DS831_00280</name>
    <name evidence="1" type="ORF">DS832_09445</name>
</gene>